<reference evidence="8 9" key="1">
    <citation type="submission" date="2019-06" db="EMBL/GenBank/DDBJ databases">
        <authorList>
            <person name="Li J."/>
        </authorList>
    </citation>
    <scope>NUCLEOTIDE SEQUENCE [LARGE SCALE GENOMIC DNA]</scope>
    <source>
        <strain evidence="8 9">LMG 28165</strain>
    </source>
</reference>
<evidence type="ECO:0000256" key="3">
    <source>
        <dbReference type="ARBA" id="ARBA00023027"/>
    </source>
</evidence>
<keyword evidence="3" id="KW-0520">NAD</keyword>
<proteinExistence type="inferred from homology"/>
<dbReference type="Proteomes" id="UP000312032">
    <property type="component" value="Unassembled WGS sequence"/>
</dbReference>
<sequence>MSTQNLLFNPAEAALLDGVHTGGSPKSLFIDGQWEAAASGNTRTIVCPADGTTVGTVSEAAEEDTIRAIAVARRTFDEGSWSATPAIERGKILVRVADAIREHKDVFAAAESADTGKRLEESEADMDDIAGAFDYFGTLASHQAGRVVDPGDENVRSRIDSEPVGVCALITPWNYPLLQVSWKVAPAIAAGNTFVLKQAELTPHTAMLLMRVFKDAGLPDGVANLITGAGAECGNPLSTHEDVDMVSFTGGLETGRIIARNAAETIKRTALELGGKNPNVVFADADFDAALDNALTAAFFHSGQVCSAGSRLIVEESIQDKFVDALVTRVNNIKIGGPTDSVAETGPLISEEHRNKVASYVDKAREQGATILTGGRIATAEDNDSAHGTGETDLSKGYFYLPTVIDAGNEKLDCIYEEAFGPTVTVETFSTEDEAIQIANDTEYGLAGAVWTEDAGKAERVARGLRHGTIWINDFHPYLPQAEWGGYKCSGNGRELGPTGLAEYQEHKHVYRNLSPAATGQFGLNS</sequence>
<evidence type="ECO:0000313" key="8">
    <source>
        <dbReference type="EMBL" id="TNL95733.1"/>
    </source>
</evidence>
<keyword evidence="2 6" id="KW-0560">Oxidoreductase</keyword>
<evidence type="ECO:0000256" key="5">
    <source>
        <dbReference type="PROSITE-ProRule" id="PRU10007"/>
    </source>
</evidence>
<evidence type="ECO:0000313" key="9">
    <source>
        <dbReference type="Proteomes" id="UP000312032"/>
    </source>
</evidence>
<evidence type="ECO:0000256" key="1">
    <source>
        <dbReference type="ARBA" id="ARBA00009986"/>
    </source>
</evidence>
<dbReference type="InterPro" id="IPR016160">
    <property type="entry name" value="Ald_DH_CS_CYS"/>
</dbReference>
<dbReference type="RefSeq" id="WP_139466194.1">
    <property type="nucleotide sequence ID" value="NZ_VDHJ01000012.1"/>
</dbReference>
<evidence type="ECO:0000256" key="6">
    <source>
        <dbReference type="RuleBase" id="RU003345"/>
    </source>
</evidence>
<dbReference type="Pfam" id="PF00171">
    <property type="entry name" value="Aldedh"/>
    <property type="match status" value="1"/>
</dbReference>
<dbReference type="EMBL" id="VDHJ01000012">
    <property type="protein sequence ID" value="TNL95733.1"/>
    <property type="molecule type" value="Genomic_DNA"/>
</dbReference>
<comment type="caution">
    <text evidence="8">The sequence shown here is derived from an EMBL/GenBank/DDBJ whole genome shotgun (WGS) entry which is preliminary data.</text>
</comment>
<dbReference type="SUPFAM" id="SSF53720">
    <property type="entry name" value="ALDH-like"/>
    <property type="match status" value="1"/>
</dbReference>
<evidence type="ECO:0000256" key="4">
    <source>
        <dbReference type="ARBA" id="ARBA00037921"/>
    </source>
</evidence>
<dbReference type="PROSITE" id="PS00070">
    <property type="entry name" value="ALDEHYDE_DEHYDR_CYS"/>
    <property type="match status" value="1"/>
</dbReference>
<dbReference type="GO" id="GO:0016620">
    <property type="term" value="F:oxidoreductase activity, acting on the aldehyde or oxo group of donors, NAD or NADP as acceptor"/>
    <property type="evidence" value="ECO:0007669"/>
    <property type="project" value="InterPro"/>
</dbReference>
<protein>
    <submittedName>
        <fullName evidence="8">Aldehyde dehydrogenase family protein</fullName>
    </submittedName>
</protein>
<gene>
    <name evidence="8" type="ORF">FHE74_09060</name>
</gene>
<dbReference type="Gene3D" id="3.40.605.10">
    <property type="entry name" value="Aldehyde Dehydrogenase, Chain A, domain 1"/>
    <property type="match status" value="1"/>
</dbReference>
<comment type="pathway">
    <text evidence="4">Amine and polyamine biosynthesis; betaine biosynthesis via choline pathway; betaine from betaine aldehyde: step 1/1.</text>
</comment>
<evidence type="ECO:0000259" key="7">
    <source>
        <dbReference type="Pfam" id="PF00171"/>
    </source>
</evidence>
<comment type="similarity">
    <text evidence="1 6">Belongs to the aldehyde dehydrogenase family.</text>
</comment>
<dbReference type="FunFam" id="3.40.309.10:FF:000012">
    <property type="entry name" value="Betaine aldehyde dehydrogenase"/>
    <property type="match status" value="1"/>
</dbReference>
<dbReference type="PANTHER" id="PTHR43860">
    <property type="entry name" value="BETAINE ALDEHYDE DEHYDROGENASE"/>
    <property type="match status" value="1"/>
</dbReference>
<accession>A0A5C4U1U4</accession>
<feature type="active site" evidence="5">
    <location>
        <position position="272"/>
    </location>
</feature>
<evidence type="ECO:0000256" key="2">
    <source>
        <dbReference type="ARBA" id="ARBA00023002"/>
    </source>
</evidence>
<dbReference type="InterPro" id="IPR029510">
    <property type="entry name" value="Ald_DH_CS_GLU"/>
</dbReference>
<name>A0A5C4U1U4_9CORY</name>
<dbReference type="PROSITE" id="PS00687">
    <property type="entry name" value="ALDEHYDE_DEHYDR_GLU"/>
    <property type="match status" value="1"/>
</dbReference>
<dbReference type="FunFam" id="3.40.605.10:FF:000007">
    <property type="entry name" value="NAD/NADP-dependent betaine aldehyde dehydrogenase"/>
    <property type="match status" value="1"/>
</dbReference>
<dbReference type="PANTHER" id="PTHR43860:SF2">
    <property type="entry name" value="BETAINE ALDEHYDE DEHYDROGENASE-RELATED"/>
    <property type="match status" value="1"/>
</dbReference>
<dbReference type="InterPro" id="IPR016163">
    <property type="entry name" value="Ald_DH_C"/>
</dbReference>
<feature type="domain" description="Aldehyde dehydrogenase" evidence="7">
    <location>
        <begin position="34"/>
        <end position="510"/>
    </location>
</feature>
<dbReference type="InterPro" id="IPR015590">
    <property type="entry name" value="Aldehyde_DH_dom"/>
</dbReference>
<dbReference type="InterPro" id="IPR016161">
    <property type="entry name" value="Ald_DH/histidinol_DH"/>
</dbReference>
<dbReference type="OrthoDB" id="6882680at2"/>
<dbReference type="Gene3D" id="3.40.309.10">
    <property type="entry name" value="Aldehyde Dehydrogenase, Chain A, domain 2"/>
    <property type="match status" value="1"/>
</dbReference>
<keyword evidence="9" id="KW-1185">Reference proteome</keyword>
<dbReference type="InterPro" id="IPR016162">
    <property type="entry name" value="Ald_DH_N"/>
</dbReference>
<organism evidence="8 9">
    <name type="scientific">Corynebacterium tapiri</name>
    <dbReference type="NCBI Taxonomy" id="1448266"/>
    <lineage>
        <taxon>Bacteria</taxon>
        <taxon>Bacillati</taxon>
        <taxon>Actinomycetota</taxon>
        <taxon>Actinomycetes</taxon>
        <taxon>Mycobacteriales</taxon>
        <taxon>Corynebacteriaceae</taxon>
        <taxon>Corynebacterium</taxon>
    </lineage>
</organism>
<dbReference type="AlphaFoldDB" id="A0A5C4U1U4"/>